<reference evidence="1 2" key="1">
    <citation type="journal article" date="2013" name="Genome Biol. Evol.">
        <title>Genomes of Stigonematalean cyanobacteria (subsection V) and the evolution of oxygenic photosynthesis from prokaryotes to plastids.</title>
        <authorList>
            <person name="Dagan T."/>
            <person name="Roettger M."/>
            <person name="Stucken K."/>
            <person name="Landan G."/>
            <person name="Koch R."/>
            <person name="Major P."/>
            <person name="Gould S.B."/>
            <person name="Goremykin V.V."/>
            <person name="Rippka R."/>
            <person name="Tandeau de Marsac N."/>
            <person name="Gugger M."/>
            <person name="Lockhart P.J."/>
            <person name="Allen J.F."/>
            <person name="Brune I."/>
            <person name="Maus I."/>
            <person name="Puhler A."/>
            <person name="Martin W.F."/>
        </authorList>
    </citation>
    <scope>NUCLEOTIDE SEQUENCE [LARGE SCALE GENOMIC DNA]</scope>
    <source>
        <strain evidence="1 2">PCC 7110</strain>
    </source>
</reference>
<dbReference type="EMBL" id="ANNX02000020">
    <property type="protein sequence ID" value="KYC41837.1"/>
    <property type="molecule type" value="Genomic_DNA"/>
</dbReference>
<proteinExistence type="predicted"/>
<dbReference type="Proteomes" id="UP000076925">
    <property type="component" value="Unassembled WGS sequence"/>
</dbReference>
<keyword evidence="2" id="KW-1185">Reference proteome</keyword>
<sequence>MQSVYLKLKSTEENFGWYISTEDITSPLTIIKTEVASQNCINRIFLPTFLVKRSGLIFNLYFRAPCTSLIQETSK</sequence>
<gene>
    <name evidence="1" type="ORF">WA1_17595</name>
</gene>
<accession>A0A139XAV7</accession>
<protein>
    <submittedName>
        <fullName evidence="1">Uncharacterized protein</fullName>
    </submittedName>
</protein>
<organism evidence="1 2">
    <name type="scientific">Scytonema hofmannii PCC 7110</name>
    <dbReference type="NCBI Taxonomy" id="128403"/>
    <lineage>
        <taxon>Bacteria</taxon>
        <taxon>Bacillati</taxon>
        <taxon>Cyanobacteriota</taxon>
        <taxon>Cyanophyceae</taxon>
        <taxon>Nostocales</taxon>
        <taxon>Scytonemataceae</taxon>
        <taxon>Scytonema</taxon>
    </lineage>
</organism>
<comment type="caution">
    <text evidence="1">The sequence shown here is derived from an EMBL/GenBank/DDBJ whole genome shotgun (WGS) entry which is preliminary data.</text>
</comment>
<evidence type="ECO:0000313" key="1">
    <source>
        <dbReference type="EMBL" id="KYC41837.1"/>
    </source>
</evidence>
<evidence type="ECO:0000313" key="2">
    <source>
        <dbReference type="Proteomes" id="UP000076925"/>
    </source>
</evidence>
<dbReference type="AlphaFoldDB" id="A0A139XAV7"/>
<dbReference type="STRING" id="128403.WA1_17595"/>
<name>A0A139XAV7_9CYAN</name>